<comment type="caution">
    <text evidence="5">The sequence shown here is derived from an EMBL/GenBank/DDBJ whole genome shotgun (WGS) entry which is preliminary data.</text>
</comment>
<reference evidence="6" key="1">
    <citation type="journal article" date="2022" name="ISME J.">
        <title>Genetic and phylogenetic analysis of dissimilatory iodate-reducing bacteria identifies potential niches across the world's oceans.</title>
        <authorList>
            <person name="Reyes-Umana V."/>
            <person name="Henning Z."/>
            <person name="Lee K."/>
            <person name="Barnum T.P."/>
            <person name="Coates J.D."/>
        </authorList>
    </citation>
    <scope>NUCLEOTIDE SEQUENCE [LARGE SCALE GENOMIC DNA]</scope>
    <source>
        <strain evidence="6">IR12</strain>
    </source>
</reference>
<dbReference type="InterPro" id="IPR009061">
    <property type="entry name" value="DNA-bd_dom_put_sf"/>
</dbReference>
<dbReference type="Gene3D" id="1.10.1660.10">
    <property type="match status" value="1"/>
</dbReference>
<name>A0A944DL29_DENI1</name>
<keyword evidence="6" id="KW-1185">Reference proteome</keyword>
<dbReference type="SMART" id="SM00422">
    <property type="entry name" value="HTH_MERR"/>
    <property type="match status" value="1"/>
</dbReference>
<dbReference type="GO" id="GO:0003677">
    <property type="term" value="F:DNA binding"/>
    <property type="evidence" value="ECO:0007669"/>
    <property type="project" value="UniProtKB-KW"/>
</dbReference>
<dbReference type="CDD" id="cd04784">
    <property type="entry name" value="HTH_CadR-PbrR"/>
    <property type="match status" value="1"/>
</dbReference>
<evidence type="ECO:0000313" key="6">
    <source>
        <dbReference type="Proteomes" id="UP000694660"/>
    </source>
</evidence>
<dbReference type="EMBL" id="JAEKFT010000005">
    <property type="protein sequence ID" value="MBT0960694.1"/>
    <property type="molecule type" value="Genomic_DNA"/>
</dbReference>
<keyword evidence="2" id="KW-0238">DNA-binding</keyword>
<dbReference type="InterPro" id="IPR000551">
    <property type="entry name" value="MerR-type_HTH_dom"/>
</dbReference>
<dbReference type="PANTHER" id="PTHR30204:SF92">
    <property type="entry name" value="HTH-TYPE TRANSCRIPTIONAL REGULATOR ZNTR"/>
    <property type="match status" value="1"/>
</dbReference>
<dbReference type="InterPro" id="IPR015358">
    <property type="entry name" value="Tscrpt_reg_MerR_DNA-bd"/>
</dbReference>
<dbReference type="InterPro" id="IPR011791">
    <property type="entry name" value="CadR-PbrR"/>
</dbReference>
<evidence type="ECO:0000259" key="4">
    <source>
        <dbReference type="PROSITE" id="PS50937"/>
    </source>
</evidence>
<dbReference type="GO" id="GO:0046872">
    <property type="term" value="F:metal ion binding"/>
    <property type="evidence" value="ECO:0007669"/>
    <property type="project" value="InterPro"/>
</dbReference>
<dbReference type="PRINTS" id="PR00040">
    <property type="entry name" value="HTHMERR"/>
</dbReference>
<protein>
    <submittedName>
        <fullName evidence="5">Cd(II)/Pb(II)-responsive transcriptional regulator</fullName>
    </submittedName>
</protein>
<dbReference type="GO" id="GO:0045893">
    <property type="term" value="P:positive regulation of DNA-templated transcription"/>
    <property type="evidence" value="ECO:0007669"/>
    <property type="project" value="InterPro"/>
</dbReference>
<feature type="domain" description="HTH merR-type" evidence="4">
    <location>
        <begin position="1"/>
        <end position="69"/>
    </location>
</feature>
<dbReference type="SUPFAM" id="SSF46955">
    <property type="entry name" value="Putative DNA-binding domain"/>
    <property type="match status" value="1"/>
</dbReference>
<evidence type="ECO:0000256" key="3">
    <source>
        <dbReference type="ARBA" id="ARBA00023163"/>
    </source>
</evidence>
<sequence length="135" mass="15227">MRIGELARACGVDVETVRYYEKQGLLPAAHRTPNGYRLFGPQHAERLAFIRHCRALDMPLAEIRHLIEVADHPDADCGDVNALIDTQLDKVRERIKAMQALEHQLVALRSRCDSQRAVEACGILNELMAVSRTVR</sequence>
<keyword evidence="3" id="KW-0804">Transcription</keyword>
<evidence type="ECO:0000256" key="2">
    <source>
        <dbReference type="ARBA" id="ARBA00023125"/>
    </source>
</evidence>
<dbReference type="Pfam" id="PF00376">
    <property type="entry name" value="MerR"/>
    <property type="match status" value="1"/>
</dbReference>
<dbReference type="PROSITE" id="PS50937">
    <property type="entry name" value="HTH_MERR_2"/>
    <property type="match status" value="1"/>
</dbReference>
<dbReference type="NCBIfam" id="TIGR02047">
    <property type="entry name" value="CadR-PbrR"/>
    <property type="match status" value="1"/>
</dbReference>
<dbReference type="Proteomes" id="UP000694660">
    <property type="component" value="Unassembled WGS sequence"/>
</dbReference>
<organism evidence="5 6">
    <name type="scientific">Denitromonas iodatirespirans</name>
    <dbReference type="NCBI Taxonomy" id="2795389"/>
    <lineage>
        <taxon>Bacteria</taxon>
        <taxon>Pseudomonadati</taxon>
        <taxon>Pseudomonadota</taxon>
        <taxon>Betaproteobacteria</taxon>
        <taxon>Rhodocyclales</taxon>
        <taxon>Zoogloeaceae</taxon>
        <taxon>Denitromonas</taxon>
    </lineage>
</organism>
<dbReference type="Pfam" id="PF09278">
    <property type="entry name" value="MerR-DNA-bind"/>
    <property type="match status" value="1"/>
</dbReference>
<dbReference type="RefSeq" id="WP_214360456.1">
    <property type="nucleotide sequence ID" value="NZ_JAEKFT010000005.1"/>
</dbReference>
<dbReference type="PANTHER" id="PTHR30204">
    <property type="entry name" value="REDOX-CYCLING DRUG-SENSING TRANSCRIPTIONAL ACTIVATOR SOXR"/>
    <property type="match status" value="1"/>
</dbReference>
<dbReference type="InterPro" id="IPR047057">
    <property type="entry name" value="MerR_fam"/>
</dbReference>
<dbReference type="AlphaFoldDB" id="A0A944DL29"/>
<gene>
    <name evidence="5" type="primary">cadR</name>
    <name evidence="5" type="ORF">I8J34_05845</name>
</gene>
<keyword evidence="1" id="KW-0805">Transcription regulation</keyword>
<evidence type="ECO:0000313" key="5">
    <source>
        <dbReference type="EMBL" id="MBT0960694.1"/>
    </source>
</evidence>
<dbReference type="GO" id="GO:0003700">
    <property type="term" value="F:DNA-binding transcription factor activity"/>
    <property type="evidence" value="ECO:0007669"/>
    <property type="project" value="InterPro"/>
</dbReference>
<evidence type="ECO:0000256" key="1">
    <source>
        <dbReference type="ARBA" id="ARBA00023015"/>
    </source>
</evidence>
<accession>A0A944DL29</accession>
<proteinExistence type="predicted"/>